<organism evidence="1 2">
    <name type="scientific">Mucor plumbeus</name>
    <dbReference type="NCBI Taxonomy" id="97098"/>
    <lineage>
        <taxon>Eukaryota</taxon>
        <taxon>Fungi</taxon>
        <taxon>Fungi incertae sedis</taxon>
        <taxon>Mucoromycota</taxon>
        <taxon>Mucoromycotina</taxon>
        <taxon>Mucoromycetes</taxon>
        <taxon>Mucorales</taxon>
        <taxon>Mucorineae</taxon>
        <taxon>Mucoraceae</taxon>
        <taxon>Mucor</taxon>
    </lineage>
</organism>
<sequence length="514" mass="59872">MINFIQLKKTIIYVAFITVIIITWSQLESIKNFTHKEKHTPSIIFLQKEMDPPTWLIQILENEPSLNQPSIFPSTVFSKQNFRQYPPATAIVNRVDDSDEGIIHAVHHLFKYPFIKEIFVYNQIKSRPLKAEQLYPNNTLSTSPNDNVHIQIIETDTSIYSMGKFTACAVASYGKCYFQDDLWLNPYLDSMYTHSFRYPDHLIANTRLVNYVDYMRWRFSNKAISLHTGYTDLRYGAFISQHKVQKFLSQLSTQGLSTSKLRLAEFYFSIWLNQYPYLVSNPLLSSGRDGFKSIDTVNNRQLVEHYMYDAVSILETTLGNATLMEENYDFFEQGEMAPPVEERDVSMPVPGTENDIIFSSQSIANISEFESIYNQTHQQFMIPNKSNFAYQSYHKAVDQDTETCWQTQRAPLTDDYFGLYMVGDIQAKRIILYTPNKFDLPLDQVFKVTVQFIPFGSWEECEIKLTPTNQLDYRIGFDIKCPRKDSFKSIRITFQQDLKESFQLCSFGLDNFVV</sequence>
<reference evidence="1" key="1">
    <citation type="submission" date="2020-12" db="EMBL/GenBank/DDBJ databases">
        <title>Metabolic potential, ecology and presence of endohyphal bacteria is reflected in genomic diversity of Mucoromycotina.</title>
        <authorList>
            <person name="Muszewska A."/>
            <person name="Okrasinska A."/>
            <person name="Steczkiewicz K."/>
            <person name="Drgas O."/>
            <person name="Orlowska M."/>
            <person name="Perlinska-Lenart U."/>
            <person name="Aleksandrzak-Piekarczyk T."/>
            <person name="Szatraj K."/>
            <person name="Zielenkiewicz U."/>
            <person name="Pilsyk S."/>
            <person name="Malc E."/>
            <person name="Mieczkowski P."/>
            <person name="Kruszewska J.S."/>
            <person name="Biernat P."/>
            <person name="Pawlowska J."/>
        </authorList>
    </citation>
    <scope>NUCLEOTIDE SEQUENCE</scope>
    <source>
        <strain evidence="1">CBS 226.32</strain>
    </source>
</reference>
<proteinExistence type="predicted"/>
<dbReference type="OrthoDB" id="1684102at2759"/>
<keyword evidence="2" id="KW-1185">Reference proteome</keyword>
<gene>
    <name evidence="1" type="ORF">INT46_009958</name>
</gene>
<dbReference type="Proteomes" id="UP000650833">
    <property type="component" value="Unassembled WGS sequence"/>
</dbReference>
<accession>A0A8H7QLP0</accession>
<protein>
    <submittedName>
        <fullName evidence="1">Uncharacterized protein</fullName>
    </submittedName>
</protein>
<name>A0A8H7QLP0_9FUNG</name>
<dbReference type="AlphaFoldDB" id="A0A8H7QLP0"/>
<comment type="caution">
    <text evidence="1">The sequence shown here is derived from an EMBL/GenBank/DDBJ whole genome shotgun (WGS) entry which is preliminary data.</text>
</comment>
<dbReference type="EMBL" id="JAEPRC010000619">
    <property type="protein sequence ID" value="KAG2193935.1"/>
    <property type="molecule type" value="Genomic_DNA"/>
</dbReference>
<evidence type="ECO:0000313" key="2">
    <source>
        <dbReference type="Proteomes" id="UP000650833"/>
    </source>
</evidence>
<evidence type="ECO:0000313" key="1">
    <source>
        <dbReference type="EMBL" id="KAG2193935.1"/>
    </source>
</evidence>